<comment type="caution">
    <text evidence="2">The sequence shown here is derived from an EMBL/GenBank/DDBJ whole genome shotgun (WGS) entry which is preliminary data.</text>
</comment>
<dbReference type="STRING" id="1480694.DC28_10310"/>
<feature type="transmembrane region" description="Helical" evidence="1">
    <location>
        <begin position="12"/>
        <end position="34"/>
    </location>
</feature>
<name>A0A098QVP6_9SPIO</name>
<accession>A0A098QVP6</accession>
<dbReference type="EMBL" id="JNUP01000065">
    <property type="protein sequence ID" value="KGE71651.1"/>
    <property type="molecule type" value="Genomic_DNA"/>
</dbReference>
<dbReference type="Proteomes" id="UP000029692">
    <property type="component" value="Unassembled WGS sequence"/>
</dbReference>
<feature type="transmembrane region" description="Helical" evidence="1">
    <location>
        <begin position="46"/>
        <end position="66"/>
    </location>
</feature>
<keyword evidence="3" id="KW-1185">Reference proteome</keyword>
<protein>
    <submittedName>
        <fullName evidence="2">Uncharacterized protein</fullName>
    </submittedName>
</protein>
<gene>
    <name evidence="2" type="ORF">DC28_10310</name>
</gene>
<keyword evidence="1" id="KW-1133">Transmembrane helix</keyword>
<organism evidence="2 3">
    <name type="scientific">Spirochaeta lutea</name>
    <dbReference type="NCBI Taxonomy" id="1480694"/>
    <lineage>
        <taxon>Bacteria</taxon>
        <taxon>Pseudomonadati</taxon>
        <taxon>Spirochaetota</taxon>
        <taxon>Spirochaetia</taxon>
        <taxon>Spirochaetales</taxon>
        <taxon>Spirochaetaceae</taxon>
        <taxon>Spirochaeta</taxon>
    </lineage>
</organism>
<sequence length="70" mass="7868">MKTQTPKRRPPSWILLLLFLLGTALIWSSLLGPLSTMSQAMPVDRGLQIILNILATLGLGLLLLLYRRLR</sequence>
<dbReference type="AlphaFoldDB" id="A0A098QVP6"/>
<evidence type="ECO:0000256" key="1">
    <source>
        <dbReference type="SAM" id="Phobius"/>
    </source>
</evidence>
<dbReference type="RefSeq" id="WP_037548087.1">
    <property type="nucleotide sequence ID" value="NZ_JNUP01000065.1"/>
</dbReference>
<evidence type="ECO:0000313" key="3">
    <source>
        <dbReference type="Proteomes" id="UP000029692"/>
    </source>
</evidence>
<proteinExistence type="predicted"/>
<evidence type="ECO:0000313" key="2">
    <source>
        <dbReference type="EMBL" id="KGE71651.1"/>
    </source>
</evidence>
<reference evidence="2 3" key="1">
    <citation type="submission" date="2014-05" db="EMBL/GenBank/DDBJ databases">
        <title>De novo Genome Sequence of Spirocheata sp.</title>
        <authorList>
            <person name="Shivani Y."/>
            <person name="Subhash Y."/>
            <person name="Tushar L."/>
            <person name="Sasikala C."/>
            <person name="Ramana C.V."/>
        </authorList>
    </citation>
    <scope>NUCLEOTIDE SEQUENCE [LARGE SCALE GENOMIC DNA]</scope>
    <source>
        <strain evidence="2 3">JC230</strain>
    </source>
</reference>
<keyword evidence="1" id="KW-0812">Transmembrane</keyword>
<keyword evidence="1" id="KW-0472">Membrane</keyword>